<name>A0ABS2XKL4_POLSP</name>
<comment type="caution">
    <text evidence="1">The sequence shown here is derived from an EMBL/GenBank/DDBJ whole genome shotgun (WGS) entry which is preliminary data.</text>
</comment>
<feature type="non-terminal residue" evidence="1">
    <location>
        <position position="320"/>
    </location>
</feature>
<gene>
    <name evidence="1" type="primary">Mlip</name>
    <name evidence="1" type="ORF">GTO93_0020064</name>
</gene>
<protein>
    <submittedName>
        <fullName evidence="1">MLIP protein</fullName>
    </submittedName>
</protein>
<accession>A0ABS2XKL4</accession>
<evidence type="ECO:0000313" key="1">
    <source>
        <dbReference type="EMBL" id="MBN3274823.1"/>
    </source>
</evidence>
<dbReference type="PANTHER" id="PTHR31514">
    <property type="entry name" value="MUSCULAR LMNA-INTERACTING PROTEIN MLIP"/>
    <property type="match status" value="1"/>
</dbReference>
<dbReference type="Proteomes" id="UP001166093">
    <property type="component" value="Unassembled WGS sequence"/>
</dbReference>
<dbReference type="Pfam" id="PF15274">
    <property type="entry name" value="MLIP"/>
    <property type="match status" value="2"/>
</dbReference>
<sequence>MSSGISFYLSPIFPSWFKYSAKTDHGSQVSLCSHPVPAEKKKADYYTMNMQHIPESTSNSTDNNHQQISRLFNNTSLTTQVYSSLYCSERLSEREITAETPNPLTNALCLVTSVSPLYLLFSEGSLNSLSRTQYKSKSSYKAYAAVPSNTLLLEQKAIDRELDNPVYSPLDDKIMSEIHAEVDIKHLNFYFVFLPSLSQDSPFNLFFQFSQISSPTQLRPMRRSHSAPISLQKLMDSDAPKNFTTLSRSAGRETKYASFHLLPSGFAEKQLTKPGVIRPLAVIPKVPEEREEYQPNPFRDYLEETSDAELQQVEFTLTMC</sequence>
<dbReference type="EMBL" id="JAAWVQ010044418">
    <property type="protein sequence ID" value="MBN3274823.1"/>
    <property type="molecule type" value="Genomic_DNA"/>
</dbReference>
<dbReference type="InterPro" id="IPR029331">
    <property type="entry name" value="MLIP"/>
</dbReference>
<evidence type="ECO:0000313" key="2">
    <source>
        <dbReference type="Proteomes" id="UP001166093"/>
    </source>
</evidence>
<feature type="non-terminal residue" evidence="1">
    <location>
        <position position="1"/>
    </location>
</feature>
<organism evidence="1 2">
    <name type="scientific">Polyodon spathula</name>
    <name type="common">North American paddlefish</name>
    <name type="synonym">Squalus spathula</name>
    <dbReference type="NCBI Taxonomy" id="7913"/>
    <lineage>
        <taxon>Eukaryota</taxon>
        <taxon>Metazoa</taxon>
        <taxon>Chordata</taxon>
        <taxon>Craniata</taxon>
        <taxon>Vertebrata</taxon>
        <taxon>Euteleostomi</taxon>
        <taxon>Actinopterygii</taxon>
        <taxon>Chondrostei</taxon>
        <taxon>Acipenseriformes</taxon>
        <taxon>Polyodontidae</taxon>
        <taxon>Polyodon</taxon>
    </lineage>
</organism>
<dbReference type="PANTHER" id="PTHR31514:SF1">
    <property type="entry name" value="MUSCULAR LMNA-INTERACTING PROTEIN"/>
    <property type="match status" value="1"/>
</dbReference>
<proteinExistence type="predicted"/>
<keyword evidence="2" id="KW-1185">Reference proteome</keyword>
<reference evidence="1" key="1">
    <citation type="journal article" date="2021" name="Cell">
        <title>Tracing the genetic footprints of vertebrate landing in non-teleost ray-finned fishes.</title>
        <authorList>
            <person name="Bi X."/>
            <person name="Wang K."/>
            <person name="Yang L."/>
            <person name="Pan H."/>
            <person name="Jiang H."/>
            <person name="Wei Q."/>
            <person name="Fang M."/>
            <person name="Yu H."/>
            <person name="Zhu C."/>
            <person name="Cai Y."/>
            <person name="He Y."/>
            <person name="Gan X."/>
            <person name="Zeng H."/>
            <person name="Yu D."/>
            <person name="Zhu Y."/>
            <person name="Jiang H."/>
            <person name="Qiu Q."/>
            <person name="Yang H."/>
            <person name="Zhang Y.E."/>
            <person name="Wang W."/>
            <person name="Zhu M."/>
            <person name="He S."/>
            <person name="Zhang G."/>
        </authorList>
    </citation>
    <scope>NUCLEOTIDE SEQUENCE</scope>
    <source>
        <strain evidence="1">Pddl_001</strain>
    </source>
</reference>